<name>A0A0J6SG89_9HYPH</name>
<dbReference type="AlphaFoldDB" id="A0A0J6SG89"/>
<gene>
    <name evidence="2" type="ORF">VP06_17070</name>
</gene>
<protein>
    <submittedName>
        <fullName evidence="2">Uncharacterized protein</fullName>
    </submittedName>
</protein>
<organism evidence="2 3">
    <name type="scientific">Methylobacterium aquaticum</name>
    <dbReference type="NCBI Taxonomy" id="270351"/>
    <lineage>
        <taxon>Bacteria</taxon>
        <taxon>Pseudomonadati</taxon>
        <taxon>Pseudomonadota</taxon>
        <taxon>Alphaproteobacteria</taxon>
        <taxon>Hyphomicrobiales</taxon>
        <taxon>Methylobacteriaceae</taxon>
        <taxon>Methylobacterium</taxon>
    </lineage>
</organism>
<dbReference type="EMBL" id="LABX01000130">
    <property type="protein sequence ID" value="KMO32717.1"/>
    <property type="molecule type" value="Genomic_DNA"/>
</dbReference>
<reference evidence="2 3" key="1">
    <citation type="submission" date="2015-03" db="EMBL/GenBank/DDBJ databases">
        <title>Genome sequencing of Methylobacterium aquaticum DSM16371 type strain.</title>
        <authorList>
            <person name="Chaudhry V."/>
            <person name="Patil P.B."/>
        </authorList>
    </citation>
    <scope>NUCLEOTIDE SEQUENCE [LARGE SCALE GENOMIC DNA]</scope>
    <source>
        <strain evidence="2 3">DSM 16371</strain>
    </source>
</reference>
<evidence type="ECO:0000256" key="1">
    <source>
        <dbReference type="SAM" id="MobiDB-lite"/>
    </source>
</evidence>
<evidence type="ECO:0000313" key="3">
    <source>
        <dbReference type="Proteomes" id="UP000035929"/>
    </source>
</evidence>
<comment type="caution">
    <text evidence="2">The sequence shown here is derived from an EMBL/GenBank/DDBJ whole genome shotgun (WGS) entry which is preliminary data.</text>
</comment>
<evidence type="ECO:0000313" key="2">
    <source>
        <dbReference type="EMBL" id="KMO32717.1"/>
    </source>
</evidence>
<proteinExistence type="predicted"/>
<feature type="region of interest" description="Disordered" evidence="1">
    <location>
        <begin position="24"/>
        <end position="65"/>
    </location>
</feature>
<accession>A0A0J6SG89</accession>
<dbReference type="Proteomes" id="UP000035929">
    <property type="component" value="Unassembled WGS sequence"/>
</dbReference>
<dbReference type="RefSeq" id="WP_048464970.1">
    <property type="nucleotide sequence ID" value="NZ_JBNTQU010000006.1"/>
</dbReference>
<sequence>MARHRVGAVLIGWFAGPVKTFLRASHDGPATGDDDGSDRGDAPIGGKVSAGWRPAAPFSLTGREV</sequence>